<feature type="chain" id="PRO_5015688491" description="Thioredoxin domain-containing protein" evidence="3">
    <location>
        <begin position="20"/>
        <end position="214"/>
    </location>
</feature>
<feature type="domain" description="Thioredoxin" evidence="4">
    <location>
        <begin position="5"/>
        <end position="142"/>
    </location>
</feature>
<keyword evidence="1 3" id="KW-0732">Signal</keyword>
<dbReference type="GO" id="GO:0005783">
    <property type="term" value="C:endoplasmic reticulum"/>
    <property type="evidence" value="ECO:0007669"/>
    <property type="project" value="TreeGrafter"/>
</dbReference>
<dbReference type="STRING" id="400727.A0A2T7NNT7"/>
<dbReference type="PROSITE" id="PS51352">
    <property type="entry name" value="THIOREDOXIN_2"/>
    <property type="match status" value="1"/>
</dbReference>
<comment type="caution">
    <text evidence="5">The sequence shown here is derived from an EMBL/GenBank/DDBJ whole genome shotgun (WGS) entry which is preliminary data.</text>
</comment>
<keyword evidence="6" id="KW-1185">Reference proteome</keyword>
<dbReference type="Proteomes" id="UP000245119">
    <property type="component" value="Linkage Group LG10"/>
</dbReference>
<evidence type="ECO:0000259" key="4">
    <source>
        <dbReference type="PROSITE" id="PS51352"/>
    </source>
</evidence>
<evidence type="ECO:0000256" key="2">
    <source>
        <dbReference type="SAM" id="MobiDB-lite"/>
    </source>
</evidence>
<sequence length="214" mass="24102">MAAVIAMLWMFFSFLCVDADNEYARGWGEDIEWVPLNKAWEKSKEESKVVMLVVHKTWCGACKALKPKFAESSEIKELSKNFIMVNAEDDEEPDGEQYKPDGGYIPRIMFYSPDGKLLDQYQNKKGNPNYKYYYPAAEAGVEDVQDGEGEVDLSSQVTRNQQQTFHGPVVVDEKTENTFKKMSSAPSAAINPRAERSLFPTPPTIPSPPKSNNS</sequence>
<dbReference type="EMBL" id="PZQS01000010">
    <property type="protein sequence ID" value="PVD22839.1"/>
    <property type="molecule type" value="Genomic_DNA"/>
</dbReference>
<dbReference type="Gene3D" id="3.40.30.10">
    <property type="entry name" value="Glutaredoxin"/>
    <property type="match status" value="1"/>
</dbReference>
<dbReference type="SUPFAM" id="SSF52833">
    <property type="entry name" value="Thioredoxin-like"/>
    <property type="match status" value="1"/>
</dbReference>
<evidence type="ECO:0000256" key="3">
    <source>
        <dbReference type="SAM" id="SignalP"/>
    </source>
</evidence>
<dbReference type="InterPro" id="IPR013766">
    <property type="entry name" value="Thioredoxin_domain"/>
</dbReference>
<dbReference type="InterPro" id="IPR051099">
    <property type="entry name" value="AGR/TXD"/>
</dbReference>
<name>A0A2T7NNT7_POMCA</name>
<evidence type="ECO:0000313" key="5">
    <source>
        <dbReference type="EMBL" id="PVD22839.1"/>
    </source>
</evidence>
<proteinExistence type="predicted"/>
<accession>A0A2T7NNT7</accession>
<dbReference type="AlphaFoldDB" id="A0A2T7NNT7"/>
<feature type="signal peptide" evidence="3">
    <location>
        <begin position="1"/>
        <end position="19"/>
    </location>
</feature>
<dbReference type="OrthoDB" id="262308at2759"/>
<dbReference type="Pfam" id="PF13899">
    <property type="entry name" value="Thioredoxin_7"/>
    <property type="match status" value="1"/>
</dbReference>
<feature type="region of interest" description="Disordered" evidence="2">
    <location>
        <begin position="179"/>
        <end position="214"/>
    </location>
</feature>
<feature type="compositionally biased region" description="Pro residues" evidence="2">
    <location>
        <begin position="200"/>
        <end position="214"/>
    </location>
</feature>
<gene>
    <name evidence="5" type="ORF">C0Q70_16097</name>
</gene>
<protein>
    <recommendedName>
        <fullName evidence="4">Thioredoxin domain-containing protein</fullName>
    </recommendedName>
</protein>
<evidence type="ECO:0000313" key="6">
    <source>
        <dbReference type="Proteomes" id="UP000245119"/>
    </source>
</evidence>
<evidence type="ECO:0000256" key="1">
    <source>
        <dbReference type="ARBA" id="ARBA00022729"/>
    </source>
</evidence>
<dbReference type="InterPro" id="IPR017937">
    <property type="entry name" value="Thioredoxin_CS"/>
</dbReference>
<organism evidence="5 6">
    <name type="scientific">Pomacea canaliculata</name>
    <name type="common">Golden apple snail</name>
    <dbReference type="NCBI Taxonomy" id="400727"/>
    <lineage>
        <taxon>Eukaryota</taxon>
        <taxon>Metazoa</taxon>
        <taxon>Spiralia</taxon>
        <taxon>Lophotrochozoa</taxon>
        <taxon>Mollusca</taxon>
        <taxon>Gastropoda</taxon>
        <taxon>Caenogastropoda</taxon>
        <taxon>Architaenioglossa</taxon>
        <taxon>Ampullarioidea</taxon>
        <taxon>Ampullariidae</taxon>
        <taxon>Pomacea</taxon>
    </lineage>
</organism>
<dbReference type="PROSITE" id="PS00194">
    <property type="entry name" value="THIOREDOXIN_1"/>
    <property type="match status" value="1"/>
</dbReference>
<reference evidence="5 6" key="1">
    <citation type="submission" date="2018-04" db="EMBL/GenBank/DDBJ databases">
        <title>The genome of golden apple snail Pomacea canaliculata provides insight into stress tolerance and invasive adaptation.</title>
        <authorList>
            <person name="Liu C."/>
            <person name="Liu B."/>
            <person name="Ren Y."/>
            <person name="Zhang Y."/>
            <person name="Wang H."/>
            <person name="Li S."/>
            <person name="Jiang F."/>
            <person name="Yin L."/>
            <person name="Zhang G."/>
            <person name="Qian W."/>
            <person name="Fan W."/>
        </authorList>
    </citation>
    <scope>NUCLEOTIDE SEQUENCE [LARGE SCALE GENOMIC DNA]</scope>
    <source>
        <strain evidence="5">SZHN2017</strain>
        <tissue evidence="5">Muscle</tissue>
    </source>
</reference>
<dbReference type="InterPro" id="IPR036249">
    <property type="entry name" value="Thioredoxin-like_sf"/>
</dbReference>
<dbReference type="PANTHER" id="PTHR15337:SF11">
    <property type="entry name" value="THIOREDOXIN DOMAIN-CONTAINING PROTEIN"/>
    <property type="match status" value="1"/>
</dbReference>
<dbReference type="PANTHER" id="PTHR15337">
    <property type="entry name" value="ANTERIOR GRADIENT PROTEIN-RELATED"/>
    <property type="match status" value="1"/>
</dbReference>